<name>A0A015KGL9_RHIIW</name>
<dbReference type="HOGENOM" id="CLU_011415_0_0_1"/>
<dbReference type="PANTHER" id="PTHR33604">
    <property type="entry name" value="OSJNBA0004B13.7 PROTEIN"/>
    <property type="match status" value="1"/>
</dbReference>
<evidence type="ECO:0000313" key="3">
    <source>
        <dbReference type="Proteomes" id="UP000022910"/>
    </source>
</evidence>
<keyword evidence="1" id="KW-1133">Transmembrane helix</keyword>
<keyword evidence="3" id="KW-1185">Reference proteome</keyword>
<dbReference type="Gene3D" id="3.90.550.10">
    <property type="entry name" value="Spore Coat Polysaccharide Biosynthesis Protein SpsA, Chain A"/>
    <property type="match status" value="1"/>
</dbReference>
<dbReference type="InterPro" id="IPR029044">
    <property type="entry name" value="Nucleotide-diphossugar_trans"/>
</dbReference>
<organism evidence="2 3">
    <name type="scientific">Rhizophagus irregularis (strain DAOM 197198w)</name>
    <name type="common">Glomus intraradices</name>
    <dbReference type="NCBI Taxonomy" id="1432141"/>
    <lineage>
        <taxon>Eukaryota</taxon>
        <taxon>Fungi</taxon>
        <taxon>Fungi incertae sedis</taxon>
        <taxon>Mucoromycota</taxon>
        <taxon>Glomeromycotina</taxon>
        <taxon>Glomeromycetes</taxon>
        <taxon>Glomerales</taxon>
        <taxon>Glomeraceae</taxon>
        <taxon>Rhizophagus</taxon>
    </lineage>
</organism>
<dbReference type="EMBL" id="JEMT01018612">
    <property type="protein sequence ID" value="EXX66594.1"/>
    <property type="molecule type" value="Genomic_DNA"/>
</dbReference>
<dbReference type="PANTHER" id="PTHR33604:SF3">
    <property type="entry name" value="OSJNBA0004B13.7 PROTEIN"/>
    <property type="match status" value="1"/>
</dbReference>
<comment type="caution">
    <text evidence="2">The sequence shown here is derived from an EMBL/GenBank/DDBJ whole genome shotgun (WGS) entry which is preliminary data.</text>
</comment>
<accession>A0A015KGL9</accession>
<evidence type="ECO:0000313" key="2">
    <source>
        <dbReference type="EMBL" id="EXX66594.1"/>
    </source>
</evidence>
<dbReference type="AlphaFoldDB" id="A0A015KGL9"/>
<dbReference type="Proteomes" id="UP000022910">
    <property type="component" value="Unassembled WGS sequence"/>
</dbReference>
<sequence length="926" mass="108584">MHYKESSQTRFSYYKRAGITCYLLRTSSFPRIFRYIVLLSLSLFFFAIFYLNIITNHQYSPKQHNNINSENDNIPHTYFETLNTGVFKGHTYIELLHLESAWVSTLDSKVPVTVIIFHANNQNNQNDEDDEDDDRNIDKQLDAVISQTVKPESIWIITLAEQVDNINKLLLEKKLINYVQVYIKEIDNLGPFAYLQIAQKVQTKYILLLNSRVILGNRYLQNMFYISNTKEYNNTLLGTMGANLNNIPSEVDYEVSLTCYDDHISSFFTYSNDGMMKYSRTSKRVDMLTNIWFLQKQWLSTLFKENNKDAIYLPLEFLISFALRYRSNIPSIILPTFNQESRGDISTISIQTVTCNNLSREFSNNAAWAHYIERGYPLIVKESSSKNKIMFIFDGIYQEKYFRSLYCKLSLTSNNSVNVITTGKDRGLDISRLRNIIKNKKSSCGHINVYDLDVRTNSFENDNTNIRNQVHKDVKHMIEFLKPEILIYAKITKDFINQGISSAIEEFNIENTNTITVIKIPLEEIEYVTGLIIDLPFYSLKNWNKPKIQLQIITQNRPDSLSRLIHSLNASYYFGDDNITLTINMDRGADPVTIEFCSKFLWNHGSKNVRHRVIQGGLLPAVVESYYPNDYNDYGILLEDDVEVSPFYYLWVKYTILKYRYGPAKYQRLFGISLYGQRQMELHMVGRRPYDPESIFHGTKFPSRSPYLSQVPCSWGAVYFPEIWKEFHEYLIRRLDDESNYHSQEIIVPNSRSSFKWKKSWKKYFIELIYLRGYVMLYPNYKNFTSFSTNHAEIGIHIHLIKDKPEPVTIFGVPLMKDFTLYDELPNNHLTDFTELPVTNLWGNLTTFNDLINRGINLHNNISQCPPHYKEENDQLNFSTQDIFCVDEEKKRNTTTQDYINFEKQHREFLTESDQRKLEASTTSVI</sequence>
<evidence type="ECO:0000256" key="1">
    <source>
        <dbReference type="SAM" id="Phobius"/>
    </source>
</evidence>
<dbReference type="SUPFAM" id="SSF53448">
    <property type="entry name" value="Nucleotide-diphospho-sugar transferases"/>
    <property type="match status" value="1"/>
</dbReference>
<keyword evidence="1" id="KW-0812">Transmembrane</keyword>
<dbReference type="OrthoDB" id="2020070at2759"/>
<dbReference type="STRING" id="1432141.A0A015KGL9"/>
<reference evidence="2 3" key="1">
    <citation type="submission" date="2014-02" db="EMBL/GenBank/DDBJ databases">
        <title>Single nucleus genome sequencing reveals high similarity among nuclei of an endomycorrhizal fungus.</title>
        <authorList>
            <person name="Lin K."/>
            <person name="Geurts R."/>
            <person name="Zhang Z."/>
            <person name="Limpens E."/>
            <person name="Saunders D.G."/>
            <person name="Mu D."/>
            <person name="Pang E."/>
            <person name="Cao H."/>
            <person name="Cha H."/>
            <person name="Lin T."/>
            <person name="Zhou Q."/>
            <person name="Shang Y."/>
            <person name="Li Y."/>
            <person name="Ivanov S."/>
            <person name="Sharma T."/>
            <person name="Velzen R.V."/>
            <person name="Ruijter N.D."/>
            <person name="Aanen D.K."/>
            <person name="Win J."/>
            <person name="Kamoun S."/>
            <person name="Bisseling T."/>
            <person name="Huang S."/>
        </authorList>
    </citation>
    <scope>NUCLEOTIDE SEQUENCE [LARGE SCALE GENOMIC DNA]</scope>
    <source>
        <strain evidence="3">DAOM197198w</strain>
    </source>
</reference>
<proteinExistence type="predicted"/>
<protein>
    <submittedName>
        <fullName evidence="2">Uncharacterized protein</fullName>
    </submittedName>
</protein>
<keyword evidence="1" id="KW-0472">Membrane</keyword>
<feature type="transmembrane region" description="Helical" evidence="1">
    <location>
        <begin position="32"/>
        <end position="53"/>
    </location>
</feature>
<dbReference type="OMA" id="SKSWKKY"/>
<gene>
    <name evidence="2" type="ORF">RirG_122340</name>
</gene>